<keyword evidence="4" id="KW-1185">Reference proteome</keyword>
<keyword evidence="1" id="KW-0472">Membrane</keyword>
<dbReference type="InterPro" id="IPR013098">
    <property type="entry name" value="Ig_I-set"/>
</dbReference>
<evidence type="ECO:0000259" key="2">
    <source>
        <dbReference type="Pfam" id="PF07679"/>
    </source>
</evidence>
<reference evidence="3 4" key="1">
    <citation type="submission" date="2024-04" db="EMBL/GenBank/DDBJ databases">
        <authorList>
            <person name="Waldvogel A.-M."/>
            <person name="Schoenle A."/>
        </authorList>
    </citation>
    <scope>NUCLEOTIDE SEQUENCE [LARGE SCALE GENOMIC DNA]</scope>
</reference>
<feature type="domain" description="Immunoglobulin I-set" evidence="2">
    <location>
        <begin position="32"/>
        <end position="99"/>
    </location>
</feature>
<organism evidence="3 4">
    <name type="scientific">Knipowitschia caucasica</name>
    <name type="common">Caucasian dwarf goby</name>
    <name type="synonym">Pomatoschistus caucasicus</name>
    <dbReference type="NCBI Taxonomy" id="637954"/>
    <lineage>
        <taxon>Eukaryota</taxon>
        <taxon>Metazoa</taxon>
        <taxon>Chordata</taxon>
        <taxon>Craniata</taxon>
        <taxon>Vertebrata</taxon>
        <taxon>Euteleostomi</taxon>
        <taxon>Actinopterygii</taxon>
        <taxon>Neopterygii</taxon>
        <taxon>Teleostei</taxon>
        <taxon>Neoteleostei</taxon>
        <taxon>Acanthomorphata</taxon>
        <taxon>Gobiaria</taxon>
        <taxon>Gobiiformes</taxon>
        <taxon>Gobioidei</taxon>
        <taxon>Gobiidae</taxon>
        <taxon>Gobiinae</taxon>
        <taxon>Knipowitschia</taxon>
    </lineage>
</organism>
<sequence>MDRVIETSGHVAPRITKLSDAIPDHHWCIPFSVAGNPKPTLSWLHDGEEVPEGPYLHTRVHEVSEREFHGCLQLDSPTHLNNGHYTLVATNIYGNVSKVVDAHFMHTPGDGLESDQYYYGVTTEGYTIDPPEDRVAVYVVVGIAAVALVGFLLMLVILKFSGNSKFGIKGKSS</sequence>
<evidence type="ECO:0000313" key="4">
    <source>
        <dbReference type="Proteomes" id="UP001497482"/>
    </source>
</evidence>
<name>A0AAV2L149_KNICA</name>
<dbReference type="InterPro" id="IPR013783">
    <property type="entry name" value="Ig-like_fold"/>
</dbReference>
<dbReference type="EMBL" id="OZ035824">
    <property type="protein sequence ID" value="CAL1593970.1"/>
    <property type="molecule type" value="Genomic_DNA"/>
</dbReference>
<dbReference type="Gene3D" id="2.60.40.10">
    <property type="entry name" value="Immunoglobulins"/>
    <property type="match status" value="1"/>
</dbReference>
<protein>
    <recommendedName>
        <fullName evidence="2">Immunoglobulin I-set domain-containing protein</fullName>
    </recommendedName>
</protein>
<evidence type="ECO:0000313" key="3">
    <source>
        <dbReference type="EMBL" id="CAL1593970.1"/>
    </source>
</evidence>
<proteinExistence type="predicted"/>
<gene>
    <name evidence="3" type="ORF">KC01_LOCUS22973</name>
</gene>
<keyword evidence="1" id="KW-0812">Transmembrane</keyword>
<dbReference type="SUPFAM" id="SSF48726">
    <property type="entry name" value="Immunoglobulin"/>
    <property type="match status" value="1"/>
</dbReference>
<dbReference type="FunFam" id="2.60.40.10:FF:000239">
    <property type="entry name" value="BDNF/NT-3 growth factors receptor"/>
    <property type="match status" value="1"/>
</dbReference>
<dbReference type="InterPro" id="IPR036179">
    <property type="entry name" value="Ig-like_dom_sf"/>
</dbReference>
<feature type="transmembrane region" description="Helical" evidence="1">
    <location>
        <begin position="135"/>
        <end position="158"/>
    </location>
</feature>
<evidence type="ECO:0000256" key="1">
    <source>
        <dbReference type="SAM" id="Phobius"/>
    </source>
</evidence>
<dbReference type="Pfam" id="PF07679">
    <property type="entry name" value="I-set"/>
    <property type="match status" value="1"/>
</dbReference>
<keyword evidence="1" id="KW-1133">Transmembrane helix</keyword>
<dbReference type="AlphaFoldDB" id="A0AAV2L149"/>
<accession>A0AAV2L149</accession>
<dbReference type="Proteomes" id="UP001497482">
    <property type="component" value="Chromosome 2"/>
</dbReference>